<keyword evidence="2 3" id="KW-0732">Signal</keyword>
<evidence type="ECO:0000256" key="3">
    <source>
        <dbReference type="SAM" id="SignalP"/>
    </source>
</evidence>
<feature type="domain" description="Leucine-binding protein" evidence="4">
    <location>
        <begin position="40"/>
        <end position="380"/>
    </location>
</feature>
<comment type="caution">
    <text evidence="5">The sequence shown here is derived from an EMBL/GenBank/DDBJ whole genome shotgun (WGS) entry which is preliminary data.</text>
</comment>
<dbReference type="PANTHER" id="PTHR30483">
    <property type="entry name" value="LEUCINE-SPECIFIC-BINDING PROTEIN"/>
    <property type="match status" value="1"/>
</dbReference>
<proteinExistence type="inferred from homology"/>
<dbReference type="InterPro" id="IPR028081">
    <property type="entry name" value="Leu-bd"/>
</dbReference>
<dbReference type="AlphaFoldDB" id="A0A930V0M7"/>
<gene>
    <name evidence="5" type="ORF">ISG29_07670</name>
</gene>
<dbReference type="SUPFAM" id="SSF53822">
    <property type="entry name" value="Periplasmic binding protein-like I"/>
    <property type="match status" value="1"/>
</dbReference>
<sequence length="414" mass="44380">MSTPRRFWSVTSGVVVTALLAAACGAPGSRGESSASDDTFKLGVLVSLKGAFATSGEKVEAATVDLYLKEHDNELGGRKVEVVTGDGETDPEAFVTKGRQLVEQDGVDAIVGIDNSGAALALRDYLDEKQIPTVIPIAGAREITNEAKSDWIFRTGYTIGQMEPVGAVYAYKELGYRRIALMASDFPGATGVSDAFKSAFEELGGTVVSYQKPPLGTADFSSYLAKLQRDSDVDAVVPIVLGTDGARLVEQYRDLGLKLPIYSIGNFAEQTQSLDVWGDKAIGMKLYWLYSSALKNPENQSFVAAYQAAYDRLPGGFSATTWTAMQMIDAALAEQEGEAFDKDAFVTALESAKVDSPLGQVHFDARHALTQNVYLTEVEQTADGPAQVPVGPVVRDVTQDETVDDALDRITSVQ</sequence>
<dbReference type="InterPro" id="IPR028082">
    <property type="entry name" value="Peripla_BP_I"/>
</dbReference>
<name>A0A930V0M7_9ACTN</name>
<protein>
    <submittedName>
        <fullName evidence="5">ABC transporter substrate-binding protein</fullName>
    </submittedName>
</protein>
<comment type="similarity">
    <text evidence="1">Belongs to the leucine-binding protein family.</text>
</comment>
<dbReference type="CDD" id="cd06332">
    <property type="entry name" value="PBP1_aromatic_compounds-like"/>
    <property type="match status" value="1"/>
</dbReference>
<reference evidence="5" key="1">
    <citation type="submission" date="2020-11" db="EMBL/GenBank/DDBJ databases">
        <title>Nocardioides sp. CBS4Y-1, whole genome shotgun sequence.</title>
        <authorList>
            <person name="Tuo L."/>
        </authorList>
    </citation>
    <scope>NUCLEOTIDE SEQUENCE</scope>
    <source>
        <strain evidence="5">CBS4Y-1</strain>
    </source>
</reference>
<evidence type="ECO:0000313" key="5">
    <source>
        <dbReference type="EMBL" id="MBF4161567.1"/>
    </source>
</evidence>
<evidence type="ECO:0000256" key="2">
    <source>
        <dbReference type="ARBA" id="ARBA00022729"/>
    </source>
</evidence>
<accession>A0A930V0M7</accession>
<evidence type="ECO:0000259" key="4">
    <source>
        <dbReference type="Pfam" id="PF13458"/>
    </source>
</evidence>
<dbReference type="PANTHER" id="PTHR30483:SF6">
    <property type="entry name" value="PERIPLASMIC BINDING PROTEIN OF ABC TRANSPORTER FOR NATURAL AMINO ACIDS"/>
    <property type="match status" value="1"/>
</dbReference>
<dbReference type="RefSeq" id="WP_194502762.1">
    <property type="nucleotide sequence ID" value="NZ_JADIVZ010000002.1"/>
</dbReference>
<evidence type="ECO:0000313" key="6">
    <source>
        <dbReference type="Proteomes" id="UP000656804"/>
    </source>
</evidence>
<evidence type="ECO:0000256" key="1">
    <source>
        <dbReference type="ARBA" id="ARBA00010062"/>
    </source>
</evidence>
<dbReference type="Proteomes" id="UP000656804">
    <property type="component" value="Unassembled WGS sequence"/>
</dbReference>
<feature type="chain" id="PRO_5039488423" evidence="3">
    <location>
        <begin position="24"/>
        <end position="414"/>
    </location>
</feature>
<dbReference type="InterPro" id="IPR051010">
    <property type="entry name" value="BCAA_transport"/>
</dbReference>
<dbReference type="EMBL" id="JADIVZ010000002">
    <property type="protein sequence ID" value="MBF4161567.1"/>
    <property type="molecule type" value="Genomic_DNA"/>
</dbReference>
<keyword evidence="6" id="KW-1185">Reference proteome</keyword>
<dbReference type="Pfam" id="PF13458">
    <property type="entry name" value="Peripla_BP_6"/>
    <property type="match status" value="1"/>
</dbReference>
<feature type="signal peptide" evidence="3">
    <location>
        <begin position="1"/>
        <end position="23"/>
    </location>
</feature>
<dbReference type="Gene3D" id="3.40.50.2300">
    <property type="match status" value="2"/>
</dbReference>
<dbReference type="PROSITE" id="PS51257">
    <property type="entry name" value="PROKAR_LIPOPROTEIN"/>
    <property type="match status" value="1"/>
</dbReference>
<organism evidence="5 6">
    <name type="scientific">Nocardioides acrostichi</name>
    <dbReference type="NCBI Taxonomy" id="2784339"/>
    <lineage>
        <taxon>Bacteria</taxon>
        <taxon>Bacillati</taxon>
        <taxon>Actinomycetota</taxon>
        <taxon>Actinomycetes</taxon>
        <taxon>Propionibacteriales</taxon>
        <taxon>Nocardioidaceae</taxon>
        <taxon>Nocardioides</taxon>
    </lineage>
</organism>